<dbReference type="STRING" id="927083.DB32_006709"/>
<evidence type="ECO:0000313" key="1">
    <source>
        <dbReference type="EMBL" id="AKF09560.1"/>
    </source>
</evidence>
<accession>A0A0F6YLK3</accession>
<proteinExistence type="predicted"/>
<dbReference type="KEGG" id="samy:DB32_006709"/>
<name>A0A0F6YLK3_9BACT</name>
<evidence type="ECO:0000313" key="2">
    <source>
        <dbReference type="Proteomes" id="UP000034883"/>
    </source>
</evidence>
<reference evidence="1 2" key="1">
    <citation type="submission" date="2015-03" db="EMBL/GenBank/DDBJ databases">
        <title>Genome assembly of Sandaracinus amylolyticus DSM 53668.</title>
        <authorList>
            <person name="Sharma G."/>
            <person name="Subramanian S."/>
        </authorList>
    </citation>
    <scope>NUCLEOTIDE SEQUENCE [LARGE SCALE GENOMIC DNA]</scope>
    <source>
        <strain evidence="1 2">DSM 53668</strain>
    </source>
</reference>
<organism evidence="1 2">
    <name type="scientific">Sandaracinus amylolyticus</name>
    <dbReference type="NCBI Taxonomy" id="927083"/>
    <lineage>
        <taxon>Bacteria</taxon>
        <taxon>Pseudomonadati</taxon>
        <taxon>Myxococcota</taxon>
        <taxon>Polyangia</taxon>
        <taxon>Polyangiales</taxon>
        <taxon>Sandaracinaceae</taxon>
        <taxon>Sandaracinus</taxon>
    </lineage>
</organism>
<dbReference type="RefSeq" id="WP_053236595.1">
    <property type="nucleotide sequence ID" value="NZ_CP011125.1"/>
</dbReference>
<gene>
    <name evidence="1" type="ORF">DB32_006709</name>
</gene>
<dbReference type="EMBL" id="CP011125">
    <property type="protein sequence ID" value="AKF09560.1"/>
    <property type="molecule type" value="Genomic_DNA"/>
</dbReference>
<dbReference type="Proteomes" id="UP000034883">
    <property type="component" value="Chromosome"/>
</dbReference>
<sequence>MRRTIVIAALLAGCGGGGDGGDVDAGVDAAIEIDATVPSDAGSDAGVDAFVEPPGPITMSREAARSSLVVVQDVVADIPEAMRTDIDLVRIDVLSVRLDAVIGEKSVIEIAGVIGEKSVGTRSLGAAAIPALVVVRQLERAIIDVGELALEGFPDDAALTAALSQLRDDLAVLLTHVRERYGALVDATADVRLRVDTEYVAARRLSLVAPAGARVSVIVEGESEAVPQATLTVGCTAGAPAYRVFDEERGGMIADMVGTGTSVRGTFAVPAGRASSLRIEVNDTLGVTPSPTCTVQVSGTRDWRGTTIETDAVELDDLMLATATFETQLESVVDTMARLDGEVSPAAQSAFDLVREYLEEMVAESAAWRVLPVGFEEEEWDVMSLVLGSVLSSIGIVLEGRLGSRAEELTPIVTDLMEMRGANDDARVILDPTHMTTS</sequence>
<keyword evidence="2" id="KW-1185">Reference proteome</keyword>
<dbReference type="AlphaFoldDB" id="A0A0F6YLK3"/>
<protein>
    <submittedName>
        <fullName evidence="1">Uncharacterized protein</fullName>
    </submittedName>
</protein>